<dbReference type="GO" id="GO:0005886">
    <property type="term" value="C:plasma membrane"/>
    <property type="evidence" value="ECO:0007669"/>
    <property type="project" value="TreeGrafter"/>
</dbReference>
<keyword evidence="7" id="KW-1133">Transmembrane helix</keyword>
<evidence type="ECO:0000256" key="5">
    <source>
        <dbReference type="ARBA" id="ARBA00023319"/>
    </source>
</evidence>
<evidence type="ECO:0000313" key="9">
    <source>
        <dbReference type="EMBL" id="TGZ70217.1"/>
    </source>
</evidence>
<evidence type="ECO:0000256" key="1">
    <source>
        <dbReference type="ARBA" id="ARBA00004479"/>
    </source>
</evidence>
<protein>
    <recommendedName>
        <fullName evidence="8">Ig-like domain-containing protein</fullName>
    </recommendedName>
</protein>
<dbReference type="GO" id="GO:0050839">
    <property type="term" value="F:cell adhesion molecule binding"/>
    <property type="evidence" value="ECO:0007669"/>
    <property type="project" value="TreeGrafter"/>
</dbReference>
<accession>A0A4S2M7Z5</accession>
<dbReference type="InterPro" id="IPR013783">
    <property type="entry name" value="Ig-like_fold"/>
</dbReference>
<dbReference type="InterPro" id="IPR003599">
    <property type="entry name" value="Ig_sub"/>
</dbReference>
<dbReference type="SUPFAM" id="SSF48726">
    <property type="entry name" value="Immunoglobulin"/>
    <property type="match status" value="1"/>
</dbReference>
<evidence type="ECO:0000256" key="2">
    <source>
        <dbReference type="ARBA" id="ARBA00023136"/>
    </source>
</evidence>
<evidence type="ECO:0000256" key="4">
    <source>
        <dbReference type="ARBA" id="ARBA00023180"/>
    </source>
</evidence>
<keyword evidence="4" id="KW-0325">Glycoprotein</keyword>
<reference evidence="9 10" key="1">
    <citation type="journal article" date="2019" name="BMC Genomics">
        <title>New insights from Opisthorchis felineus genome: update on genomics of the epidemiologically important liver flukes.</title>
        <authorList>
            <person name="Ershov N.I."/>
            <person name="Mordvinov V.A."/>
            <person name="Prokhortchouk E.B."/>
            <person name="Pakharukova M.Y."/>
            <person name="Gunbin K.V."/>
            <person name="Ustyantsev K."/>
            <person name="Genaev M.A."/>
            <person name="Blinov A.G."/>
            <person name="Mazur A."/>
            <person name="Boulygina E."/>
            <person name="Tsygankova S."/>
            <person name="Khrameeva E."/>
            <person name="Chekanov N."/>
            <person name="Fan G."/>
            <person name="Xiao A."/>
            <person name="Zhang H."/>
            <person name="Xu X."/>
            <person name="Yang H."/>
            <person name="Solovyev V."/>
            <person name="Lee S.M."/>
            <person name="Liu X."/>
            <person name="Afonnikov D.A."/>
            <person name="Skryabin K.G."/>
        </authorList>
    </citation>
    <scope>NUCLEOTIDE SEQUENCE [LARGE SCALE GENOMIC DNA]</scope>
    <source>
        <strain evidence="9">AK-0245</strain>
        <tissue evidence="9">Whole organism</tissue>
    </source>
</reference>
<dbReference type="Proteomes" id="UP000308267">
    <property type="component" value="Unassembled WGS sequence"/>
</dbReference>
<evidence type="ECO:0000313" key="10">
    <source>
        <dbReference type="Proteomes" id="UP000308267"/>
    </source>
</evidence>
<dbReference type="SMART" id="SM00409">
    <property type="entry name" value="IG"/>
    <property type="match status" value="1"/>
</dbReference>
<gene>
    <name evidence="9" type="ORF">CRM22_003313</name>
</gene>
<evidence type="ECO:0000256" key="6">
    <source>
        <dbReference type="SAM" id="MobiDB-lite"/>
    </source>
</evidence>
<comment type="caution">
    <text evidence="9">The sequence shown here is derived from an EMBL/GenBank/DDBJ whole genome shotgun (WGS) entry which is preliminary data.</text>
</comment>
<evidence type="ECO:0000259" key="8">
    <source>
        <dbReference type="PROSITE" id="PS50835"/>
    </source>
</evidence>
<dbReference type="PROSITE" id="PS50835">
    <property type="entry name" value="IG_LIKE"/>
    <property type="match status" value="1"/>
</dbReference>
<dbReference type="PANTHER" id="PTHR11640">
    <property type="entry name" value="NEPHRIN"/>
    <property type="match status" value="1"/>
</dbReference>
<proteinExistence type="predicted"/>
<dbReference type="GO" id="GO:0098609">
    <property type="term" value="P:cell-cell adhesion"/>
    <property type="evidence" value="ECO:0007669"/>
    <property type="project" value="TreeGrafter"/>
</dbReference>
<evidence type="ECO:0000256" key="3">
    <source>
        <dbReference type="ARBA" id="ARBA00023157"/>
    </source>
</evidence>
<dbReference type="InterPro" id="IPR007110">
    <property type="entry name" value="Ig-like_dom"/>
</dbReference>
<dbReference type="EMBL" id="SJOL01005532">
    <property type="protein sequence ID" value="TGZ70217.1"/>
    <property type="molecule type" value="Genomic_DNA"/>
</dbReference>
<evidence type="ECO:0000256" key="7">
    <source>
        <dbReference type="SAM" id="Phobius"/>
    </source>
</evidence>
<dbReference type="Gene3D" id="2.60.40.10">
    <property type="entry name" value="Immunoglobulins"/>
    <property type="match status" value="1"/>
</dbReference>
<keyword evidence="2 7" id="KW-0472">Membrane</keyword>
<dbReference type="CDD" id="cd00096">
    <property type="entry name" value="Ig"/>
    <property type="match status" value="1"/>
</dbReference>
<name>A0A4S2M7Z5_OPIFE</name>
<feature type="domain" description="Ig-like" evidence="8">
    <location>
        <begin position="236"/>
        <end position="351"/>
    </location>
</feature>
<feature type="transmembrane region" description="Helical" evidence="7">
    <location>
        <begin position="377"/>
        <end position="399"/>
    </location>
</feature>
<dbReference type="STRING" id="147828.A0A4S2M7Z5"/>
<keyword evidence="3" id="KW-1015">Disulfide bond</keyword>
<sequence>MAGSASETVFADELLNIMANKTVHLISSSHHSSRIEILMNREMHKKILRCTVHSQLKRPASQHESEPLVVTSSASLELNILYGPRIKRQETAYVPIRLPNPEDHISSDHLVLPDEESGLWNSTTLAWLECETDSNPPAHISWYFRLPNGSMQLTGFETRQPVKLYQYGNLLPALSRYYVSIVSTTSGTKDTNDEVDQRSGQEEHILRSLWNFTCEAYSSGFPRQRASRLVGLADVPMLTGRNQVFVRIGQAVELQCDIRSLPAPFKSSIYWNFHPIFFKEDPRNLHPFTFSSAAVERYGATDLNILEVHQLLVSRQWIITNEEVVLGWISRLRIQHVTEKHFGLYNCSARNELGGGWHITLLRQAQSDGKGFLRMEYMVHLLTGILFAAVFGCLCYLIWFRKLICHGWVSPLAWKFTCMRSQSSMRSPVSIKKGPSVMMENAPRFLSRTYPKHSYVETFHVIANQLDSPGLCECGPDLLYTEQLEECSAIPPMEFQIIRGGPTLPTEKLTDERRTLQQTHRENTEETITRQTSNSFSYNDLLKNRPLINREGDNFQLSNNPDFSRSQAISQRLQRLPSAHQMLSFNNQSSNTTLASSYDSQHWTRFHTSATWNAQTPRRIKYGNGCKRAARRTSSPENQPYNMPPLLPSTVKEK</sequence>
<dbReference type="AlphaFoldDB" id="A0A4S2M7Z5"/>
<dbReference type="InterPro" id="IPR036179">
    <property type="entry name" value="Ig-like_dom_sf"/>
</dbReference>
<dbReference type="OrthoDB" id="6413693at2759"/>
<keyword evidence="7" id="KW-0812">Transmembrane</keyword>
<feature type="region of interest" description="Disordered" evidence="6">
    <location>
        <begin position="624"/>
        <end position="654"/>
    </location>
</feature>
<keyword evidence="5" id="KW-0393">Immunoglobulin domain</keyword>
<dbReference type="GO" id="GO:0005911">
    <property type="term" value="C:cell-cell junction"/>
    <property type="evidence" value="ECO:0007669"/>
    <property type="project" value="TreeGrafter"/>
</dbReference>
<dbReference type="PANTHER" id="PTHR11640:SF167">
    <property type="entry name" value="SIGNAL-REGULATORY PROTEIN BETA-1-LIKE"/>
    <property type="match status" value="1"/>
</dbReference>
<feature type="compositionally biased region" description="Polar residues" evidence="6">
    <location>
        <begin position="632"/>
        <end position="641"/>
    </location>
</feature>
<dbReference type="InterPro" id="IPR051275">
    <property type="entry name" value="Cell_adhesion_signaling"/>
</dbReference>
<comment type="subcellular location">
    <subcellularLocation>
        <location evidence="1">Membrane</location>
        <topology evidence="1">Single-pass type I membrane protein</topology>
    </subcellularLocation>
</comment>
<keyword evidence="10" id="KW-1185">Reference proteome</keyword>
<organism evidence="9 10">
    <name type="scientific">Opisthorchis felineus</name>
    <dbReference type="NCBI Taxonomy" id="147828"/>
    <lineage>
        <taxon>Eukaryota</taxon>
        <taxon>Metazoa</taxon>
        <taxon>Spiralia</taxon>
        <taxon>Lophotrochozoa</taxon>
        <taxon>Platyhelminthes</taxon>
        <taxon>Trematoda</taxon>
        <taxon>Digenea</taxon>
        <taxon>Opisthorchiida</taxon>
        <taxon>Opisthorchiata</taxon>
        <taxon>Opisthorchiidae</taxon>
        <taxon>Opisthorchis</taxon>
    </lineage>
</organism>